<feature type="domain" description="Glycoside hydrolase family 5" evidence="6">
    <location>
        <begin position="61"/>
        <end position="285"/>
    </location>
</feature>
<dbReference type="InterPro" id="IPR041036">
    <property type="entry name" value="GH5_C"/>
</dbReference>
<name>A0A934VK98_9BACT</name>
<evidence type="ECO:0000313" key="9">
    <source>
        <dbReference type="Proteomes" id="UP000617628"/>
    </source>
</evidence>
<dbReference type="RefSeq" id="WP_200354658.1">
    <property type="nucleotide sequence ID" value="NZ_JAENIL010000009.1"/>
</dbReference>
<dbReference type="InterPro" id="IPR018087">
    <property type="entry name" value="Glyco_hydro_5_CS"/>
</dbReference>
<dbReference type="PANTHER" id="PTHR31308:SF5">
    <property type="entry name" value="ERGOSTERYL-BETA-GLUCOSIDASE"/>
    <property type="match status" value="1"/>
</dbReference>
<feature type="domain" description="Glycoside hydrolase family 5 C-terminal" evidence="7">
    <location>
        <begin position="344"/>
        <end position="399"/>
    </location>
</feature>
<evidence type="ECO:0000256" key="5">
    <source>
        <dbReference type="SAM" id="SignalP"/>
    </source>
</evidence>
<dbReference type="InterPro" id="IPR001547">
    <property type="entry name" value="Glyco_hydro_5"/>
</dbReference>
<dbReference type="PROSITE" id="PS00659">
    <property type="entry name" value="GLYCOSYL_HYDROL_F5"/>
    <property type="match status" value="1"/>
</dbReference>
<dbReference type="GO" id="GO:1901136">
    <property type="term" value="P:carbohydrate derivative catabolic process"/>
    <property type="evidence" value="ECO:0007669"/>
    <property type="project" value="UniProtKB-ARBA"/>
</dbReference>
<evidence type="ECO:0000256" key="2">
    <source>
        <dbReference type="ARBA" id="ARBA00022801"/>
    </source>
</evidence>
<dbReference type="InterPro" id="IPR017853">
    <property type="entry name" value="GH"/>
</dbReference>
<dbReference type="Proteomes" id="UP000617628">
    <property type="component" value="Unassembled WGS sequence"/>
</dbReference>
<comment type="similarity">
    <text evidence="1 4">Belongs to the glycosyl hydrolase 5 (cellulase A) family.</text>
</comment>
<dbReference type="SUPFAM" id="SSF51445">
    <property type="entry name" value="(Trans)glycosidases"/>
    <property type="match status" value="1"/>
</dbReference>
<sequence>MFIRILIAFLVIAAPLSAQIKHALRDSQGRHVVPRGFVVNTNDALGQIEFFEDDYARMTRMGANYQVIRLELGRISSFPGCQVEEEYLEKLDRLTRRGREAGLSTVFKLTVYGAKGFGWEAFWANEKNEQGIYLDAWRVIWERFKDDESVIGYDLVNEPRKLTMDISYDELTEQYLIPYYEQLIDAGMQYSDSKLFLCQTIFMNKGEAIEFNQYAEIKKPIDRPNVVFAPHIYQERLPYIEPTMKRFEKESAMLDAPILIGEWGFPTYRSADSSLSEQLEYIAHYAKTAEVFDQMGVGSIKAWFLGTRKYNNFLPGGESTWSIFVEERAAGTVERKYITDIICRPYPQAIAGDIHSFMFHHATRTLEVNIKTDNSRGASRIYVAADRHYPDGFSIHCGDDLILAKSPLGNGQLSVLKAPANSAPADFVWNDATQQLIVLRWPVDGVETTLKITPGIALLDD</sequence>
<protein>
    <submittedName>
        <fullName evidence="8">Cellulase family glycosylhydrolase</fullName>
    </submittedName>
</protein>
<dbReference type="EMBL" id="JAENIL010000009">
    <property type="protein sequence ID" value="MBK1876441.1"/>
    <property type="molecule type" value="Genomic_DNA"/>
</dbReference>
<keyword evidence="2 4" id="KW-0378">Hydrolase</keyword>
<feature type="chain" id="PRO_5036749345" evidence="5">
    <location>
        <begin position="19"/>
        <end position="461"/>
    </location>
</feature>
<proteinExistence type="inferred from homology"/>
<dbReference type="PANTHER" id="PTHR31308">
    <property type="match status" value="1"/>
</dbReference>
<dbReference type="GO" id="GO:0004553">
    <property type="term" value="F:hydrolase activity, hydrolyzing O-glycosyl compounds"/>
    <property type="evidence" value="ECO:0007669"/>
    <property type="project" value="InterPro"/>
</dbReference>
<accession>A0A934VK98</accession>
<dbReference type="Pfam" id="PF00150">
    <property type="entry name" value="Cellulase"/>
    <property type="match status" value="1"/>
</dbReference>
<evidence type="ECO:0000313" key="8">
    <source>
        <dbReference type="EMBL" id="MBK1876441.1"/>
    </source>
</evidence>
<dbReference type="InterPro" id="IPR013780">
    <property type="entry name" value="Glyco_hydro_b"/>
</dbReference>
<dbReference type="InterPro" id="IPR052066">
    <property type="entry name" value="Glycosphingolipid_Hydrolases"/>
</dbReference>
<dbReference type="GO" id="GO:0000272">
    <property type="term" value="P:polysaccharide catabolic process"/>
    <property type="evidence" value="ECO:0007669"/>
    <property type="project" value="InterPro"/>
</dbReference>
<evidence type="ECO:0000259" key="7">
    <source>
        <dbReference type="Pfam" id="PF18564"/>
    </source>
</evidence>
<keyword evidence="9" id="KW-1185">Reference proteome</keyword>
<dbReference type="Gene3D" id="2.60.40.1180">
    <property type="entry name" value="Golgi alpha-mannosidase II"/>
    <property type="match status" value="1"/>
</dbReference>
<dbReference type="Gene3D" id="3.20.20.80">
    <property type="entry name" value="Glycosidases"/>
    <property type="match status" value="1"/>
</dbReference>
<reference evidence="8" key="1">
    <citation type="submission" date="2021-01" db="EMBL/GenBank/DDBJ databases">
        <title>Modified the classification status of verrucomicrobia.</title>
        <authorList>
            <person name="Feng X."/>
        </authorList>
    </citation>
    <scope>NUCLEOTIDE SEQUENCE</scope>
    <source>
        <strain evidence="8">KCTC 13126</strain>
    </source>
</reference>
<comment type="caution">
    <text evidence="8">The sequence shown here is derived from an EMBL/GenBank/DDBJ whole genome shotgun (WGS) entry which is preliminary data.</text>
</comment>
<evidence type="ECO:0000259" key="6">
    <source>
        <dbReference type="Pfam" id="PF00150"/>
    </source>
</evidence>
<keyword evidence="5" id="KW-0732">Signal</keyword>
<gene>
    <name evidence="8" type="ORF">JIN87_06140</name>
</gene>
<keyword evidence="3 4" id="KW-0326">Glycosidase</keyword>
<dbReference type="GO" id="GO:0016042">
    <property type="term" value="P:lipid catabolic process"/>
    <property type="evidence" value="ECO:0007669"/>
    <property type="project" value="UniProtKB-ARBA"/>
</dbReference>
<evidence type="ECO:0000256" key="3">
    <source>
        <dbReference type="ARBA" id="ARBA00023295"/>
    </source>
</evidence>
<feature type="signal peptide" evidence="5">
    <location>
        <begin position="1"/>
        <end position="18"/>
    </location>
</feature>
<evidence type="ECO:0000256" key="4">
    <source>
        <dbReference type="RuleBase" id="RU361153"/>
    </source>
</evidence>
<evidence type="ECO:0000256" key="1">
    <source>
        <dbReference type="ARBA" id="ARBA00005641"/>
    </source>
</evidence>
<dbReference type="AlphaFoldDB" id="A0A934VK98"/>
<dbReference type="Pfam" id="PF18564">
    <property type="entry name" value="Glyco_hydro_5_C"/>
    <property type="match status" value="1"/>
</dbReference>
<organism evidence="8 9">
    <name type="scientific">Pelagicoccus mobilis</name>
    <dbReference type="NCBI Taxonomy" id="415221"/>
    <lineage>
        <taxon>Bacteria</taxon>
        <taxon>Pseudomonadati</taxon>
        <taxon>Verrucomicrobiota</taxon>
        <taxon>Opitutia</taxon>
        <taxon>Puniceicoccales</taxon>
        <taxon>Pelagicoccaceae</taxon>
        <taxon>Pelagicoccus</taxon>
    </lineage>
</organism>